<evidence type="ECO:0000313" key="2">
    <source>
        <dbReference type="Proteomes" id="UP001054945"/>
    </source>
</evidence>
<name>A0AAV4WV69_CAEEX</name>
<evidence type="ECO:0000313" key="1">
    <source>
        <dbReference type="EMBL" id="GIY86396.1"/>
    </source>
</evidence>
<dbReference type="Proteomes" id="UP001054945">
    <property type="component" value="Unassembled WGS sequence"/>
</dbReference>
<dbReference type="EMBL" id="BPLR01016789">
    <property type="protein sequence ID" value="GIY86396.1"/>
    <property type="molecule type" value="Genomic_DNA"/>
</dbReference>
<organism evidence="1 2">
    <name type="scientific">Caerostris extrusa</name>
    <name type="common">Bark spider</name>
    <name type="synonym">Caerostris bankana</name>
    <dbReference type="NCBI Taxonomy" id="172846"/>
    <lineage>
        <taxon>Eukaryota</taxon>
        <taxon>Metazoa</taxon>
        <taxon>Ecdysozoa</taxon>
        <taxon>Arthropoda</taxon>
        <taxon>Chelicerata</taxon>
        <taxon>Arachnida</taxon>
        <taxon>Araneae</taxon>
        <taxon>Araneomorphae</taxon>
        <taxon>Entelegynae</taxon>
        <taxon>Araneoidea</taxon>
        <taxon>Araneidae</taxon>
        <taxon>Caerostris</taxon>
    </lineage>
</organism>
<sequence>MSSSRAHCSLGYTELPLLKGRKQRYRVYLGPLRGPGPFPAYESTMPGEIPLFTPSSGRRLSSCSPDRYMMTSLHHNKYPGRQASLQTLASVTTEII</sequence>
<keyword evidence="2" id="KW-1185">Reference proteome</keyword>
<protein>
    <submittedName>
        <fullName evidence="1">Uncharacterized protein</fullName>
    </submittedName>
</protein>
<accession>A0AAV4WV69</accession>
<proteinExistence type="predicted"/>
<gene>
    <name evidence="1" type="ORF">CEXT_712641</name>
</gene>
<comment type="caution">
    <text evidence="1">The sequence shown here is derived from an EMBL/GenBank/DDBJ whole genome shotgun (WGS) entry which is preliminary data.</text>
</comment>
<reference evidence="1 2" key="1">
    <citation type="submission" date="2021-06" db="EMBL/GenBank/DDBJ databases">
        <title>Caerostris extrusa draft genome.</title>
        <authorList>
            <person name="Kono N."/>
            <person name="Arakawa K."/>
        </authorList>
    </citation>
    <scope>NUCLEOTIDE SEQUENCE [LARGE SCALE GENOMIC DNA]</scope>
</reference>
<dbReference type="AlphaFoldDB" id="A0AAV4WV69"/>